<dbReference type="Proteomes" id="UP000603708">
    <property type="component" value="Unassembled WGS sequence"/>
</dbReference>
<sequence length="653" mass="69661">MRIDPPNHGAVRVTADGHIVSDRFTRQGDGSLLGLVTGLRPGENLISATAGGQAATLTVIDHPRSGPVFAGPQQHPFYCETTAFGLSPSTQPLCSAPTVVSYEYRTTGGAYAPLADPGTRPKDLATATVDGRTVPYVVRVETGTIDRAVYQIAALYDGSAPSPLRPDHGWNQRLVYTFGGGCNGGYHQGNTTGGVLNDLFLSQGYAVASSSLNVLENNCSTILSAEAAMMVKEHFINTYGPVAHTIGWGGSGGSIQQYDIADAYPGILDGIVPGFSFPDPFTVLNAADDCRLLVNFFKGTETDFTAAQRQAVAGFPSYGSCTSWDSSYANRNTASDSCNKEIAADDSAIPPAAIWNRTSNPTGVKCAAAEQYANQLGRDPRTGMVRSQLDNEGVQYGLAALRHRQITAAQFVALNTAIGGFDAYGAPVPQRSKAHPKALKAVYRDDILVNGGLGLATTPIIDQRVDLDLEGPLLDIHTTQWSSVMRARLRQANGTSANQVIIDSQYTPEGMAAANSFELAAMDEWLTRIAADHSTRSRQAKVTADKPRDLGDGCYLSPTHRVQAPITDPATGPCAAQYPVGADPRQQAGEPLAENTLKCALRPLDFADYPVRFTRAQRAQLRRAFPTGVCDYGRPGVGQVRPAGTWLDYSQTR</sequence>
<evidence type="ECO:0000259" key="1">
    <source>
        <dbReference type="Pfam" id="PF19878"/>
    </source>
</evidence>
<dbReference type="EMBL" id="BNCD01000008">
    <property type="protein sequence ID" value="GHH79273.1"/>
    <property type="molecule type" value="Genomic_DNA"/>
</dbReference>
<protein>
    <recommendedName>
        <fullName evidence="1">DUF6351 domain-containing protein</fullName>
    </recommendedName>
</protein>
<organism evidence="2 3">
    <name type="scientific">Streptomyces sulfonofaciens</name>
    <dbReference type="NCBI Taxonomy" id="68272"/>
    <lineage>
        <taxon>Bacteria</taxon>
        <taxon>Bacillati</taxon>
        <taxon>Actinomycetota</taxon>
        <taxon>Actinomycetes</taxon>
        <taxon>Kitasatosporales</taxon>
        <taxon>Streptomycetaceae</taxon>
        <taxon>Streptomyces</taxon>
    </lineage>
</organism>
<evidence type="ECO:0000313" key="2">
    <source>
        <dbReference type="EMBL" id="GHH79273.1"/>
    </source>
</evidence>
<dbReference type="Pfam" id="PF19878">
    <property type="entry name" value="DUF6351"/>
    <property type="match status" value="1"/>
</dbReference>
<gene>
    <name evidence="2" type="ORF">GCM10018793_31650</name>
</gene>
<proteinExistence type="predicted"/>
<evidence type="ECO:0000313" key="3">
    <source>
        <dbReference type="Proteomes" id="UP000603708"/>
    </source>
</evidence>
<reference evidence="2" key="1">
    <citation type="journal article" date="2014" name="Int. J. Syst. Evol. Microbiol.">
        <title>Complete genome sequence of Corynebacterium casei LMG S-19264T (=DSM 44701T), isolated from a smear-ripened cheese.</title>
        <authorList>
            <consortium name="US DOE Joint Genome Institute (JGI-PGF)"/>
            <person name="Walter F."/>
            <person name="Albersmeier A."/>
            <person name="Kalinowski J."/>
            <person name="Ruckert C."/>
        </authorList>
    </citation>
    <scope>NUCLEOTIDE SEQUENCE</scope>
    <source>
        <strain evidence="2">JCM 5069</strain>
    </source>
</reference>
<feature type="domain" description="DUF6351" evidence="1">
    <location>
        <begin position="8"/>
        <end position="640"/>
    </location>
</feature>
<keyword evidence="3" id="KW-1185">Reference proteome</keyword>
<accession>A0A919L0D9</accession>
<dbReference type="InterPro" id="IPR045556">
    <property type="entry name" value="DUF6351"/>
</dbReference>
<comment type="caution">
    <text evidence="2">The sequence shown here is derived from an EMBL/GenBank/DDBJ whole genome shotgun (WGS) entry which is preliminary data.</text>
</comment>
<name>A0A919L0D9_9ACTN</name>
<dbReference type="AlphaFoldDB" id="A0A919L0D9"/>
<reference evidence="2" key="2">
    <citation type="submission" date="2020-09" db="EMBL/GenBank/DDBJ databases">
        <authorList>
            <person name="Sun Q."/>
            <person name="Ohkuma M."/>
        </authorList>
    </citation>
    <scope>NUCLEOTIDE SEQUENCE</scope>
    <source>
        <strain evidence="2">JCM 5069</strain>
    </source>
</reference>